<evidence type="ECO:0000256" key="6">
    <source>
        <dbReference type="SAM" id="Phobius"/>
    </source>
</evidence>
<dbReference type="PANTHER" id="PTHR31893:SF5">
    <property type="entry name" value="TRANSMEMBRANE PROTEIN 151 HOMOLOG"/>
    <property type="match status" value="1"/>
</dbReference>
<feature type="transmembrane region" description="Helical" evidence="6">
    <location>
        <begin position="257"/>
        <end position="278"/>
    </location>
</feature>
<name>A0ABD3WJZ1_SINWO</name>
<keyword evidence="5 6" id="KW-0472">Membrane</keyword>
<keyword evidence="8" id="KW-1185">Reference proteome</keyword>
<evidence type="ECO:0000256" key="3">
    <source>
        <dbReference type="ARBA" id="ARBA00022692"/>
    </source>
</evidence>
<protein>
    <recommendedName>
        <fullName evidence="9">Transmembrane protein 151B</fullName>
    </recommendedName>
</protein>
<sequence length="589" mass="67354">MVSKCKFIQQPIKQTLCMSLRRDAHWKCLVLTLLVYGCLAAICWCRLDVVTTVIMHYDRHISRKDINQSNPCADGYVYIPVAFVILLYLVYLVECWHCHTRLELKYKVDIASVRHKMRQIREAFPILWWRAHCYHYVRRTRHVTRYRNGDAFTSTQAYYERVNSHSIGCAFNFTNCGVKDMSKDVTGLEDYPATKIRFSMRFSFANRESEQEFQEQRSRFFSENERRDDYMETREGMGLLNVNFKEHVIAFRDPDNLPWYVSNLIFWIASFILLSWPLRVIIEYKTAYLDFHIHKVFGTNYENQSQPGQITRVDTTASAELEMKIRNNFTIVPSYSEALLIDVNATSSHTVRDANANVTSPTLAPTRSITWNSISTSPSNGYISSFFSGAYAPNIYTNNVSITNGAAVFQNDGAFYFRASASGSSLNLPRTSSWKNQVKYTQKASSGNTMFVLSSPESPDEYSVIVDHRLSSARICKVESSYNTIRSLCSNKNPHDFDNIMNNQATSSCSTLRPVNLPCSIMQPCEHNGNRSSGILRTESPPGYDEALNMQEPHRVGTVPTLGSISEHDKLIRSSRNGSSYQTIMETSL</sequence>
<evidence type="ECO:0000256" key="5">
    <source>
        <dbReference type="ARBA" id="ARBA00023136"/>
    </source>
</evidence>
<evidence type="ECO:0000256" key="4">
    <source>
        <dbReference type="ARBA" id="ARBA00022989"/>
    </source>
</evidence>
<evidence type="ECO:0000256" key="2">
    <source>
        <dbReference type="ARBA" id="ARBA00009583"/>
    </source>
</evidence>
<keyword evidence="4 6" id="KW-1133">Transmembrane helix</keyword>
<evidence type="ECO:0008006" key="9">
    <source>
        <dbReference type="Google" id="ProtNLM"/>
    </source>
</evidence>
<feature type="transmembrane region" description="Helical" evidence="6">
    <location>
        <begin position="28"/>
        <end position="55"/>
    </location>
</feature>
<evidence type="ECO:0000313" key="8">
    <source>
        <dbReference type="Proteomes" id="UP001634394"/>
    </source>
</evidence>
<evidence type="ECO:0000256" key="1">
    <source>
        <dbReference type="ARBA" id="ARBA00004141"/>
    </source>
</evidence>
<feature type="transmembrane region" description="Helical" evidence="6">
    <location>
        <begin position="75"/>
        <end position="93"/>
    </location>
</feature>
<keyword evidence="3 6" id="KW-0812">Transmembrane</keyword>
<dbReference type="Proteomes" id="UP001634394">
    <property type="component" value="Unassembled WGS sequence"/>
</dbReference>
<dbReference type="Pfam" id="PF14857">
    <property type="entry name" value="TMEM151"/>
    <property type="match status" value="1"/>
</dbReference>
<dbReference type="PANTHER" id="PTHR31893">
    <property type="entry name" value="TRANSMEMBRANE PROTEIN 151 HOMOLOG"/>
    <property type="match status" value="1"/>
</dbReference>
<proteinExistence type="inferred from homology"/>
<dbReference type="EMBL" id="JBJQND010000006">
    <property type="protein sequence ID" value="KAL3873641.1"/>
    <property type="molecule type" value="Genomic_DNA"/>
</dbReference>
<gene>
    <name evidence="7" type="ORF">ACJMK2_036736</name>
</gene>
<accession>A0ABD3WJZ1</accession>
<dbReference type="InterPro" id="IPR026767">
    <property type="entry name" value="Tmem151"/>
</dbReference>
<comment type="similarity">
    <text evidence="2">Belongs to the TMEM151 family.</text>
</comment>
<comment type="caution">
    <text evidence="7">The sequence shown here is derived from an EMBL/GenBank/DDBJ whole genome shotgun (WGS) entry which is preliminary data.</text>
</comment>
<organism evidence="7 8">
    <name type="scientific">Sinanodonta woodiana</name>
    <name type="common">Chinese pond mussel</name>
    <name type="synonym">Anodonta woodiana</name>
    <dbReference type="NCBI Taxonomy" id="1069815"/>
    <lineage>
        <taxon>Eukaryota</taxon>
        <taxon>Metazoa</taxon>
        <taxon>Spiralia</taxon>
        <taxon>Lophotrochozoa</taxon>
        <taxon>Mollusca</taxon>
        <taxon>Bivalvia</taxon>
        <taxon>Autobranchia</taxon>
        <taxon>Heteroconchia</taxon>
        <taxon>Palaeoheterodonta</taxon>
        <taxon>Unionida</taxon>
        <taxon>Unionoidea</taxon>
        <taxon>Unionidae</taxon>
        <taxon>Unioninae</taxon>
        <taxon>Sinanodonta</taxon>
    </lineage>
</organism>
<evidence type="ECO:0000313" key="7">
    <source>
        <dbReference type="EMBL" id="KAL3873641.1"/>
    </source>
</evidence>
<comment type="subcellular location">
    <subcellularLocation>
        <location evidence="1">Membrane</location>
        <topology evidence="1">Multi-pass membrane protein</topology>
    </subcellularLocation>
</comment>
<dbReference type="GO" id="GO:0016020">
    <property type="term" value="C:membrane"/>
    <property type="evidence" value="ECO:0007669"/>
    <property type="project" value="UniProtKB-SubCell"/>
</dbReference>
<reference evidence="7 8" key="1">
    <citation type="submission" date="2024-11" db="EMBL/GenBank/DDBJ databases">
        <title>Chromosome-level genome assembly of the freshwater bivalve Anodonta woodiana.</title>
        <authorList>
            <person name="Chen X."/>
        </authorList>
    </citation>
    <scope>NUCLEOTIDE SEQUENCE [LARGE SCALE GENOMIC DNA]</scope>
    <source>
        <strain evidence="7">MN2024</strain>
        <tissue evidence="7">Gills</tissue>
    </source>
</reference>
<dbReference type="AlphaFoldDB" id="A0ABD3WJZ1"/>